<feature type="region of interest" description="Disordered" evidence="1">
    <location>
        <begin position="1"/>
        <end position="21"/>
    </location>
</feature>
<keyword evidence="3" id="KW-1185">Reference proteome</keyword>
<proteinExistence type="predicted"/>
<evidence type="ECO:0000313" key="3">
    <source>
        <dbReference type="Proteomes" id="UP001066276"/>
    </source>
</evidence>
<feature type="compositionally biased region" description="Polar residues" evidence="1">
    <location>
        <begin position="10"/>
        <end position="19"/>
    </location>
</feature>
<gene>
    <name evidence="2" type="ORF">NDU88_004218</name>
</gene>
<evidence type="ECO:0000256" key="1">
    <source>
        <dbReference type="SAM" id="MobiDB-lite"/>
    </source>
</evidence>
<evidence type="ECO:0000313" key="2">
    <source>
        <dbReference type="EMBL" id="KAJ1125800.1"/>
    </source>
</evidence>
<protein>
    <submittedName>
        <fullName evidence="2">Uncharacterized protein</fullName>
    </submittedName>
</protein>
<name>A0AAV7PFD8_PLEWA</name>
<organism evidence="2 3">
    <name type="scientific">Pleurodeles waltl</name>
    <name type="common">Iberian ribbed newt</name>
    <dbReference type="NCBI Taxonomy" id="8319"/>
    <lineage>
        <taxon>Eukaryota</taxon>
        <taxon>Metazoa</taxon>
        <taxon>Chordata</taxon>
        <taxon>Craniata</taxon>
        <taxon>Vertebrata</taxon>
        <taxon>Euteleostomi</taxon>
        <taxon>Amphibia</taxon>
        <taxon>Batrachia</taxon>
        <taxon>Caudata</taxon>
        <taxon>Salamandroidea</taxon>
        <taxon>Salamandridae</taxon>
        <taxon>Pleurodelinae</taxon>
        <taxon>Pleurodeles</taxon>
    </lineage>
</organism>
<accession>A0AAV7PFD8</accession>
<dbReference type="AlphaFoldDB" id="A0AAV7PFD8"/>
<dbReference type="Proteomes" id="UP001066276">
    <property type="component" value="Chromosome 7"/>
</dbReference>
<sequence>MHGALCPTRRATQAPGSTDSSRRVTACNACLTSLNLKGPCSVLHAAPYVFRGEEPTAPEEARSCVQTVSDEARVRYIGHCVFYSSDSSPMEAYNTPAGPTVMRKYYRKVVYGAADSTFGICTGQRLQEHLGAVVVILTTDDVLLIFPRA</sequence>
<comment type="caution">
    <text evidence="2">The sequence shown here is derived from an EMBL/GenBank/DDBJ whole genome shotgun (WGS) entry which is preliminary data.</text>
</comment>
<dbReference type="EMBL" id="JANPWB010000011">
    <property type="protein sequence ID" value="KAJ1125800.1"/>
    <property type="molecule type" value="Genomic_DNA"/>
</dbReference>
<reference evidence="2" key="1">
    <citation type="journal article" date="2022" name="bioRxiv">
        <title>Sequencing and chromosome-scale assembly of the giantPleurodeles waltlgenome.</title>
        <authorList>
            <person name="Brown T."/>
            <person name="Elewa A."/>
            <person name="Iarovenko S."/>
            <person name="Subramanian E."/>
            <person name="Araus A.J."/>
            <person name="Petzold A."/>
            <person name="Susuki M."/>
            <person name="Suzuki K.-i.T."/>
            <person name="Hayashi T."/>
            <person name="Toyoda A."/>
            <person name="Oliveira C."/>
            <person name="Osipova E."/>
            <person name="Leigh N.D."/>
            <person name="Simon A."/>
            <person name="Yun M.H."/>
        </authorList>
    </citation>
    <scope>NUCLEOTIDE SEQUENCE</scope>
    <source>
        <strain evidence="2">20211129_DDA</strain>
        <tissue evidence="2">Liver</tissue>
    </source>
</reference>